<feature type="region of interest" description="Disordered" evidence="1">
    <location>
        <begin position="59"/>
        <end position="103"/>
    </location>
</feature>
<sequence length="336" mass="37635">RLGKFEGKADEGFLVRYFVNITARNQTNNDAGIEINANPRKARQKKASDHEYILLPFMPSSTQSLDDKNAGEVLDKGDEGVSKESGVDDQEMTNSSTQDVDNAEPSINNASTNINTFSLNINSVGSNDLSMSSLEETSIFDDVYDDREVGAEADTNNLELSTVFSALLWRRGVLLLRLTNNGWVDGNGLNSGGGFGKPEDGRETRSDGDGLEGHRGQLSMVEVQNELVSETYLKMMMRNKPQTMSQQKKTMCIYMKNMAGYKMEHFNGKRFYEVNEIFDKVYKQVISFVPMELDIGKEGTKRARLNIQEEILKRQKTKEGSESTEEPKADEISQDD</sequence>
<evidence type="ECO:0000256" key="1">
    <source>
        <dbReference type="SAM" id="MobiDB-lite"/>
    </source>
</evidence>
<feature type="compositionally biased region" description="Polar residues" evidence="1">
    <location>
        <begin position="92"/>
        <end position="103"/>
    </location>
</feature>
<proteinExistence type="predicted"/>
<evidence type="ECO:0000313" key="2">
    <source>
        <dbReference type="EMBL" id="GEZ62457.1"/>
    </source>
</evidence>
<accession>A0A699IKD0</accession>
<gene>
    <name evidence="2" type="ORF">Tci_534430</name>
</gene>
<dbReference type="AlphaFoldDB" id="A0A699IKD0"/>
<feature type="region of interest" description="Disordered" evidence="1">
    <location>
        <begin position="311"/>
        <end position="336"/>
    </location>
</feature>
<feature type="non-terminal residue" evidence="2">
    <location>
        <position position="1"/>
    </location>
</feature>
<comment type="caution">
    <text evidence="2">The sequence shown here is derived from an EMBL/GenBank/DDBJ whole genome shotgun (WGS) entry which is preliminary data.</text>
</comment>
<dbReference type="EMBL" id="BKCJ010302069">
    <property type="protein sequence ID" value="GEZ62457.1"/>
    <property type="molecule type" value="Genomic_DNA"/>
</dbReference>
<feature type="compositionally biased region" description="Basic and acidic residues" evidence="1">
    <location>
        <begin position="65"/>
        <end position="86"/>
    </location>
</feature>
<feature type="region of interest" description="Disordered" evidence="1">
    <location>
        <begin position="188"/>
        <end position="214"/>
    </location>
</feature>
<name>A0A699IKD0_TANCI</name>
<protein>
    <submittedName>
        <fullName evidence="2">Uncharacterized protein</fullName>
    </submittedName>
</protein>
<feature type="compositionally biased region" description="Basic and acidic residues" evidence="1">
    <location>
        <begin position="197"/>
        <end position="214"/>
    </location>
</feature>
<organism evidence="2">
    <name type="scientific">Tanacetum cinerariifolium</name>
    <name type="common">Dalmatian daisy</name>
    <name type="synonym">Chrysanthemum cinerariifolium</name>
    <dbReference type="NCBI Taxonomy" id="118510"/>
    <lineage>
        <taxon>Eukaryota</taxon>
        <taxon>Viridiplantae</taxon>
        <taxon>Streptophyta</taxon>
        <taxon>Embryophyta</taxon>
        <taxon>Tracheophyta</taxon>
        <taxon>Spermatophyta</taxon>
        <taxon>Magnoliopsida</taxon>
        <taxon>eudicotyledons</taxon>
        <taxon>Gunneridae</taxon>
        <taxon>Pentapetalae</taxon>
        <taxon>asterids</taxon>
        <taxon>campanulids</taxon>
        <taxon>Asterales</taxon>
        <taxon>Asteraceae</taxon>
        <taxon>Asteroideae</taxon>
        <taxon>Anthemideae</taxon>
        <taxon>Anthemidinae</taxon>
        <taxon>Tanacetum</taxon>
    </lineage>
</organism>
<reference evidence="2" key="1">
    <citation type="journal article" date="2019" name="Sci. Rep.">
        <title>Draft genome of Tanacetum cinerariifolium, the natural source of mosquito coil.</title>
        <authorList>
            <person name="Yamashiro T."/>
            <person name="Shiraishi A."/>
            <person name="Satake H."/>
            <person name="Nakayama K."/>
        </authorList>
    </citation>
    <scope>NUCLEOTIDE SEQUENCE</scope>
</reference>